<comment type="caution">
    <text evidence="3">The sequence shown here is derived from an EMBL/GenBank/DDBJ whole genome shotgun (WGS) entry which is preliminary data.</text>
</comment>
<sequence>MRIIFPGHSYDEALETAAFCGISAMPTFIFYQNKEKIDSVTGASQKKLEDTLKKHNK</sequence>
<dbReference type="EMBL" id="CACRXK020001440">
    <property type="protein sequence ID" value="CAB3989174.1"/>
    <property type="molecule type" value="Genomic_DNA"/>
</dbReference>
<dbReference type="AlphaFoldDB" id="A0A6S7G7C0"/>
<dbReference type="Gene3D" id="3.40.30.10">
    <property type="entry name" value="Glutaredoxin"/>
    <property type="match status" value="1"/>
</dbReference>
<dbReference type="Proteomes" id="UP001152795">
    <property type="component" value="Unassembled WGS sequence"/>
</dbReference>
<organism evidence="3 4">
    <name type="scientific">Paramuricea clavata</name>
    <name type="common">Red gorgonian</name>
    <name type="synonym">Violescent sea-whip</name>
    <dbReference type="NCBI Taxonomy" id="317549"/>
    <lineage>
        <taxon>Eukaryota</taxon>
        <taxon>Metazoa</taxon>
        <taxon>Cnidaria</taxon>
        <taxon>Anthozoa</taxon>
        <taxon>Octocorallia</taxon>
        <taxon>Malacalcyonacea</taxon>
        <taxon>Plexauridae</taxon>
        <taxon>Paramuricea</taxon>
    </lineage>
</organism>
<evidence type="ECO:0000256" key="1">
    <source>
        <dbReference type="ARBA" id="ARBA00023157"/>
    </source>
</evidence>
<evidence type="ECO:0000313" key="4">
    <source>
        <dbReference type="Proteomes" id="UP001152795"/>
    </source>
</evidence>
<dbReference type="InterPro" id="IPR013766">
    <property type="entry name" value="Thioredoxin_domain"/>
</dbReference>
<evidence type="ECO:0000259" key="2">
    <source>
        <dbReference type="Pfam" id="PF00085"/>
    </source>
</evidence>
<dbReference type="Pfam" id="PF00085">
    <property type="entry name" value="Thioredoxin"/>
    <property type="match status" value="1"/>
</dbReference>
<dbReference type="CDD" id="cd02947">
    <property type="entry name" value="TRX_family"/>
    <property type="match status" value="1"/>
</dbReference>
<protein>
    <submittedName>
        <fullName evidence="3">Thioredoxin 1</fullName>
    </submittedName>
</protein>
<dbReference type="OrthoDB" id="2121326at2759"/>
<accession>A0A6S7G7C0</accession>
<dbReference type="PANTHER" id="PTHR46115">
    <property type="entry name" value="THIOREDOXIN-LIKE PROTEIN 1"/>
    <property type="match status" value="1"/>
</dbReference>
<keyword evidence="1" id="KW-1015">Disulfide bond</keyword>
<proteinExistence type="predicted"/>
<keyword evidence="4" id="KW-1185">Reference proteome</keyword>
<reference evidence="3" key="1">
    <citation type="submission" date="2020-04" db="EMBL/GenBank/DDBJ databases">
        <authorList>
            <person name="Alioto T."/>
            <person name="Alioto T."/>
            <person name="Gomez Garrido J."/>
        </authorList>
    </citation>
    <scope>NUCLEOTIDE SEQUENCE</scope>
    <source>
        <strain evidence="3">A484AB</strain>
    </source>
</reference>
<feature type="domain" description="Thioredoxin" evidence="2">
    <location>
        <begin position="10"/>
        <end position="54"/>
    </location>
</feature>
<dbReference type="SUPFAM" id="SSF52833">
    <property type="entry name" value="Thioredoxin-like"/>
    <property type="match status" value="1"/>
</dbReference>
<name>A0A6S7G7C0_PARCT</name>
<gene>
    <name evidence="3" type="ORF">PACLA_8A002263</name>
</gene>
<evidence type="ECO:0000313" key="3">
    <source>
        <dbReference type="EMBL" id="CAB3989174.1"/>
    </source>
</evidence>
<dbReference type="InterPro" id="IPR036249">
    <property type="entry name" value="Thioredoxin-like_sf"/>
</dbReference>